<evidence type="ECO:0000256" key="8">
    <source>
        <dbReference type="ARBA" id="ARBA00023170"/>
    </source>
</evidence>
<dbReference type="Gene3D" id="2.130.10.30">
    <property type="entry name" value="Regulator of chromosome condensation 1/beta-lactamase-inhibitor protein II"/>
    <property type="match status" value="1"/>
</dbReference>
<evidence type="ECO:0000313" key="13">
    <source>
        <dbReference type="EMBL" id="CAB4943565.1"/>
    </source>
</evidence>
<dbReference type="AlphaFoldDB" id="A0A6J7JJJ5"/>
<keyword evidence="9" id="KW-0325">Glycoprotein</keyword>
<comment type="catalytic activity">
    <reaction evidence="10">
        <text>L-threonyl-[protein] + ATP = O-phospho-L-threonyl-[protein] + ADP + H(+)</text>
        <dbReference type="Rhea" id="RHEA:46608"/>
        <dbReference type="Rhea" id="RHEA-COMP:11060"/>
        <dbReference type="Rhea" id="RHEA-COMP:11605"/>
        <dbReference type="ChEBI" id="CHEBI:15378"/>
        <dbReference type="ChEBI" id="CHEBI:30013"/>
        <dbReference type="ChEBI" id="CHEBI:30616"/>
        <dbReference type="ChEBI" id="CHEBI:61977"/>
        <dbReference type="ChEBI" id="CHEBI:456216"/>
        <dbReference type="EC" id="2.7.11.1"/>
    </reaction>
</comment>
<dbReference type="SUPFAM" id="SSF50985">
    <property type="entry name" value="RCC1/BLIP-II"/>
    <property type="match status" value="1"/>
</dbReference>
<evidence type="ECO:0000256" key="4">
    <source>
        <dbReference type="ARBA" id="ARBA00022729"/>
    </source>
</evidence>
<protein>
    <recommendedName>
        <fullName evidence="2">non-specific serine/threonine protein kinase</fullName>
        <ecNumber evidence="2">2.7.11.1</ecNumber>
    </recommendedName>
</protein>
<evidence type="ECO:0000256" key="2">
    <source>
        <dbReference type="ARBA" id="ARBA00012513"/>
    </source>
</evidence>
<accession>A0A6J7JJJ5</accession>
<evidence type="ECO:0000256" key="5">
    <source>
        <dbReference type="ARBA" id="ARBA00022989"/>
    </source>
</evidence>
<comment type="subcellular location">
    <subcellularLocation>
        <location evidence="1">Membrane</location>
        <topology evidence="1">Single-pass type I membrane protein</topology>
    </subcellularLocation>
</comment>
<dbReference type="PANTHER" id="PTHR47460:SF1">
    <property type="entry name" value="SERINE_THREONINE-PROTEIN KINASE-LIKE PROTEIN ACR4"/>
    <property type="match status" value="1"/>
</dbReference>
<dbReference type="EMBL" id="CAFBMX010000013">
    <property type="protein sequence ID" value="CAB4943565.1"/>
    <property type="molecule type" value="Genomic_DNA"/>
</dbReference>
<organism evidence="13">
    <name type="scientific">freshwater metagenome</name>
    <dbReference type="NCBI Taxonomy" id="449393"/>
    <lineage>
        <taxon>unclassified sequences</taxon>
        <taxon>metagenomes</taxon>
        <taxon>ecological metagenomes</taxon>
    </lineage>
</organism>
<keyword evidence="7" id="KW-1015">Disulfide bond</keyword>
<dbReference type="GO" id="GO:0004674">
    <property type="term" value="F:protein serine/threonine kinase activity"/>
    <property type="evidence" value="ECO:0007669"/>
    <property type="project" value="UniProtKB-KW"/>
</dbReference>
<evidence type="ECO:0000256" key="9">
    <source>
        <dbReference type="ARBA" id="ARBA00023180"/>
    </source>
</evidence>
<dbReference type="Pfam" id="PF13540">
    <property type="entry name" value="RCC1_2"/>
    <property type="match status" value="1"/>
</dbReference>
<evidence type="ECO:0000256" key="6">
    <source>
        <dbReference type="ARBA" id="ARBA00023136"/>
    </source>
</evidence>
<name>A0A6J7JJJ5_9ZZZZ</name>
<proteinExistence type="predicted"/>
<sequence>MRNGLLAVLFTLLVAAIGATAAQAALPQVSAGYSVACGVTRASDAVCWGADDYGQATVPADLGKVTQVSAGFKHACALTTAQTVRCWGKDTDRFGRAGVTTVPGDLGTVTVVSAGYGHTCAVKTSGRSRAGATRTSSRSRTHCACPVRPRP</sequence>
<evidence type="ECO:0000256" key="11">
    <source>
        <dbReference type="ARBA" id="ARBA00048679"/>
    </source>
</evidence>
<evidence type="ECO:0000256" key="10">
    <source>
        <dbReference type="ARBA" id="ARBA00047899"/>
    </source>
</evidence>
<keyword evidence="5" id="KW-1133">Transmembrane helix</keyword>
<evidence type="ECO:0000256" key="12">
    <source>
        <dbReference type="SAM" id="MobiDB-lite"/>
    </source>
</evidence>
<keyword evidence="3" id="KW-0812">Transmembrane</keyword>
<dbReference type="GO" id="GO:0016020">
    <property type="term" value="C:membrane"/>
    <property type="evidence" value="ECO:0007669"/>
    <property type="project" value="UniProtKB-SubCell"/>
</dbReference>
<evidence type="ECO:0000256" key="1">
    <source>
        <dbReference type="ARBA" id="ARBA00004479"/>
    </source>
</evidence>
<keyword evidence="6" id="KW-0472">Membrane</keyword>
<feature type="region of interest" description="Disordered" evidence="12">
    <location>
        <begin position="127"/>
        <end position="151"/>
    </location>
</feature>
<keyword evidence="8" id="KW-0675">Receptor</keyword>
<evidence type="ECO:0000256" key="3">
    <source>
        <dbReference type="ARBA" id="ARBA00022692"/>
    </source>
</evidence>
<feature type="compositionally biased region" description="Low complexity" evidence="12">
    <location>
        <begin position="127"/>
        <end position="138"/>
    </location>
</feature>
<evidence type="ECO:0000256" key="7">
    <source>
        <dbReference type="ARBA" id="ARBA00023157"/>
    </source>
</evidence>
<reference evidence="13" key="1">
    <citation type="submission" date="2020-05" db="EMBL/GenBank/DDBJ databases">
        <authorList>
            <person name="Chiriac C."/>
            <person name="Salcher M."/>
            <person name="Ghai R."/>
            <person name="Kavagutti S V."/>
        </authorList>
    </citation>
    <scope>NUCLEOTIDE SEQUENCE</scope>
</reference>
<dbReference type="PANTHER" id="PTHR47460">
    <property type="entry name" value="SERINE/THREONINE-PROTEIN KINASE-LIKE PROTEIN ACR4"/>
    <property type="match status" value="1"/>
</dbReference>
<dbReference type="InterPro" id="IPR009091">
    <property type="entry name" value="RCC1/BLIP-II"/>
</dbReference>
<comment type="catalytic activity">
    <reaction evidence="11">
        <text>L-seryl-[protein] + ATP = O-phospho-L-seryl-[protein] + ADP + H(+)</text>
        <dbReference type="Rhea" id="RHEA:17989"/>
        <dbReference type="Rhea" id="RHEA-COMP:9863"/>
        <dbReference type="Rhea" id="RHEA-COMP:11604"/>
        <dbReference type="ChEBI" id="CHEBI:15378"/>
        <dbReference type="ChEBI" id="CHEBI:29999"/>
        <dbReference type="ChEBI" id="CHEBI:30616"/>
        <dbReference type="ChEBI" id="CHEBI:83421"/>
        <dbReference type="ChEBI" id="CHEBI:456216"/>
        <dbReference type="EC" id="2.7.11.1"/>
    </reaction>
</comment>
<gene>
    <name evidence="13" type="ORF">UFOPK3674_01970</name>
</gene>
<dbReference type="EC" id="2.7.11.1" evidence="2"/>
<keyword evidence="4" id="KW-0732">Signal</keyword>